<dbReference type="Proteomes" id="UP000271098">
    <property type="component" value="Unassembled WGS sequence"/>
</dbReference>
<gene>
    <name evidence="2" type="ORF">GPUH_LOCUS2268</name>
</gene>
<dbReference type="OrthoDB" id="342131at2759"/>
<dbReference type="Pfam" id="PF00400">
    <property type="entry name" value="WD40"/>
    <property type="match status" value="2"/>
</dbReference>
<evidence type="ECO:0000313" key="3">
    <source>
        <dbReference type="Proteomes" id="UP000271098"/>
    </source>
</evidence>
<feature type="repeat" description="WD" evidence="1">
    <location>
        <begin position="123"/>
        <end position="164"/>
    </location>
</feature>
<name>A0A183D0M8_9BILA</name>
<dbReference type="InterPro" id="IPR015943">
    <property type="entry name" value="WD40/YVTN_repeat-like_dom_sf"/>
</dbReference>
<reference evidence="4" key="1">
    <citation type="submission" date="2016-06" db="UniProtKB">
        <authorList>
            <consortium name="WormBaseParasite"/>
        </authorList>
    </citation>
    <scope>IDENTIFICATION</scope>
</reference>
<dbReference type="InterPro" id="IPR052208">
    <property type="entry name" value="DmX-like/RAVE_component"/>
</dbReference>
<dbReference type="InterPro" id="IPR036322">
    <property type="entry name" value="WD40_repeat_dom_sf"/>
</dbReference>
<evidence type="ECO:0000313" key="2">
    <source>
        <dbReference type="EMBL" id="VDK33172.1"/>
    </source>
</evidence>
<dbReference type="SUPFAM" id="SSF50978">
    <property type="entry name" value="WD40 repeat-like"/>
    <property type="match status" value="1"/>
</dbReference>
<dbReference type="GO" id="GO:0043291">
    <property type="term" value="C:RAVE complex"/>
    <property type="evidence" value="ECO:0007669"/>
    <property type="project" value="TreeGrafter"/>
</dbReference>
<dbReference type="SMART" id="SM00320">
    <property type="entry name" value="WD40"/>
    <property type="match status" value="3"/>
</dbReference>
<reference evidence="2 3" key="2">
    <citation type="submission" date="2018-11" db="EMBL/GenBank/DDBJ databases">
        <authorList>
            <consortium name="Pathogen Informatics"/>
        </authorList>
    </citation>
    <scope>NUCLEOTIDE SEQUENCE [LARGE SCALE GENOMIC DNA]</scope>
</reference>
<dbReference type="InterPro" id="IPR001680">
    <property type="entry name" value="WD40_rpt"/>
</dbReference>
<dbReference type="PANTHER" id="PTHR13950:SF9">
    <property type="entry name" value="RABCONNECTIN-3A"/>
    <property type="match status" value="1"/>
</dbReference>
<dbReference type="GO" id="GO:0007035">
    <property type="term" value="P:vacuolar acidification"/>
    <property type="evidence" value="ECO:0007669"/>
    <property type="project" value="TreeGrafter"/>
</dbReference>
<keyword evidence="3" id="KW-1185">Reference proteome</keyword>
<dbReference type="EMBL" id="UYRT01003298">
    <property type="protein sequence ID" value="VDK33172.1"/>
    <property type="molecule type" value="Genomic_DNA"/>
</dbReference>
<dbReference type="WBParaSite" id="GPUH_0000227401-mRNA-1">
    <property type="protein sequence ID" value="GPUH_0000227401-mRNA-1"/>
    <property type="gene ID" value="GPUH_0000227401"/>
</dbReference>
<protein>
    <submittedName>
        <fullName evidence="4">WD_REPEATS_REGION domain-containing protein</fullName>
    </submittedName>
</protein>
<evidence type="ECO:0000313" key="4">
    <source>
        <dbReference type="WBParaSite" id="GPUH_0000227401-mRNA-1"/>
    </source>
</evidence>
<proteinExistence type="predicted"/>
<dbReference type="PANTHER" id="PTHR13950">
    <property type="entry name" value="RABCONNECTIN-RELATED"/>
    <property type="match status" value="1"/>
</dbReference>
<evidence type="ECO:0000256" key="1">
    <source>
        <dbReference type="PROSITE-ProRule" id="PRU00221"/>
    </source>
</evidence>
<dbReference type="PROSITE" id="PS50082">
    <property type="entry name" value="WD_REPEATS_2"/>
    <property type="match status" value="1"/>
</dbReference>
<organism evidence="4">
    <name type="scientific">Gongylonema pulchrum</name>
    <dbReference type="NCBI Taxonomy" id="637853"/>
    <lineage>
        <taxon>Eukaryota</taxon>
        <taxon>Metazoa</taxon>
        <taxon>Ecdysozoa</taxon>
        <taxon>Nematoda</taxon>
        <taxon>Chromadorea</taxon>
        <taxon>Rhabditida</taxon>
        <taxon>Spirurina</taxon>
        <taxon>Spiruromorpha</taxon>
        <taxon>Spiruroidea</taxon>
        <taxon>Gongylonematidae</taxon>
        <taxon>Gongylonema</taxon>
    </lineage>
</organism>
<dbReference type="PROSITE" id="PS50294">
    <property type="entry name" value="WD_REPEATS_REGION"/>
    <property type="match status" value="1"/>
</dbReference>
<dbReference type="Gene3D" id="2.130.10.10">
    <property type="entry name" value="YVTN repeat-like/Quinoprotein amine dehydrogenase"/>
    <property type="match status" value="1"/>
</dbReference>
<keyword evidence="1" id="KW-0853">WD repeat</keyword>
<accession>A0A183D0M8</accession>
<sequence>MKKYSVLMEPKNTPFESVDPASLPVKRIWLYLVRQEHILPVFVRHIFASCDQQQTGSGLLAVSNTRELQEMDIGALLDDPENVKLSSWMFSRAELDDNDDYQLLIESGRQTATANFAYFFQVYKRQVNGIRRLDAHPTMPYYVSGSSDGSIRLWEWKVGQPLFTHRIAGQFAKVTKVLFSYNGSKFASVDSDGILCLWQATQGMQFKKPFFNQKCHSKLAADVRFLGATSSVLVTAGVSLADENIALWDTLMPQAKALIHSWTAHPEGATSVLYLSAHQV</sequence>
<dbReference type="AlphaFoldDB" id="A0A183D0M8"/>